<name>A0A410V7E2_9BRAD</name>
<dbReference type="Proteomes" id="UP000593880">
    <property type="component" value="Chromosome"/>
</dbReference>
<dbReference type="PANTHER" id="PTHR37941">
    <property type="entry name" value="FUMARASE E-RELATED"/>
    <property type="match status" value="1"/>
</dbReference>
<dbReference type="SUPFAM" id="SSF158668">
    <property type="entry name" value="MtlR-like"/>
    <property type="match status" value="1"/>
</dbReference>
<dbReference type="AlphaFoldDB" id="A0A410V7E2"/>
<evidence type="ECO:0000313" key="1">
    <source>
        <dbReference type="EMBL" id="GGI24159.1"/>
    </source>
</evidence>
<dbReference type="EMBL" id="BMHC01000004">
    <property type="protein sequence ID" value="GGI24159.1"/>
    <property type="molecule type" value="Genomic_DNA"/>
</dbReference>
<accession>A0A410V7E2</accession>
<evidence type="ECO:0000313" key="2">
    <source>
        <dbReference type="EMBL" id="QOZ60660.1"/>
    </source>
</evidence>
<reference evidence="1" key="1">
    <citation type="journal article" date="2014" name="Int. J. Syst. Evol. Microbiol.">
        <title>Complete genome sequence of Corynebacterium casei LMG S-19264T (=DSM 44701T), isolated from a smear-ripened cheese.</title>
        <authorList>
            <consortium name="US DOE Joint Genome Institute (JGI-PGF)"/>
            <person name="Walter F."/>
            <person name="Albersmeier A."/>
            <person name="Kalinowski J."/>
            <person name="Ruckert C."/>
        </authorList>
    </citation>
    <scope>NUCLEOTIDE SEQUENCE</scope>
    <source>
        <strain evidence="1">CGMCC 1.15034</strain>
    </source>
</reference>
<evidence type="ECO:0008006" key="5">
    <source>
        <dbReference type="Google" id="ProtNLM"/>
    </source>
</evidence>
<dbReference type="GO" id="GO:0045892">
    <property type="term" value="P:negative regulation of DNA-templated transcription"/>
    <property type="evidence" value="ECO:0007669"/>
    <property type="project" value="TreeGrafter"/>
</dbReference>
<dbReference type="PANTHER" id="PTHR37941:SF1">
    <property type="entry name" value="FUMARASE E-RELATED"/>
    <property type="match status" value="1"/>
</dbReference>
<sequence length="182" mass="20238">MTKKLSAETGKYSSTGSSASFTKDDLLQILSRQTEAGNALVTAGLVEDWLEKLLLAGGRPLTDNEAKRVLGGPLKYFKPKIDVAYMFGLIEPEVRNDLRTIADIRNAFAHTTRFVYFNSEHIAKLCRQLSSWRSATDNQTRYRDAALDCINAMKARVDRIIYEQALSEEPLAGEADADSNSD</sequence>
<dbReference type="EMBL" id="CP030057">
    <property type="protein sequence ID" value="QOZ60660.1"/>
    <property type="molecule type" value="Genomic_DNA"/>
</dbReference>
<dbReference type="RefSeq" id="WP_128966261.1">
    <property type="nucleotide sequence ID" value="NZ_BMHC01000004.1"/>
</dbReference>
<reference evidence="2 3" key="2">
    <citation type="submission" date="2018-06" db="EMBL/GenBank/DDBJ databases">
        <title>Comparative genomics of rhizobia nodulating Arachis hypogaea in China.</title>
        <authorList>
            <person name="Li Y."/>
        </authorList>
    </citation>
    <scope>NUCLEOTIDE SEQUENCE [LARGE SCALE GENOMIC DNA]</scope>
    <source>
        <strain evidence="2 3">CCBAU 51658</strain>
    </source>
</reference>
<keyword evidence="3" id="KW-1185">Reference proteome</keyword>
<dbReference type="InterPro" id="IPR007761">
    <property type="entry name" value="MtlR-like"/>
</dbReference>
<organism evidence="1 4">
    <name type="scientific">Bradyrhizobium guangdongense</name>
    <dbReference type="NCBI Taxonomy" id="1325090"/>
    <lineage>
        <taxon>Bacteria</taxon>
        <taxon>Pseudomonadati</taxon>
        <taxon>Pseudomonadota</taxon>
        <taxon>Alphaproteobacteria</taxon>
        <taxon>Hyphomicrobiales</taxon>
        <taxon>Nitrobacteraceae</taxon>
        <taxon>Bradyrhizobium</taxon>
    </lineage>
</organism>
<dbReference type="OrthoDB" id="291822at2"/>
<evidence type="ECO:0000313" key="4">
    <source>
        <dbReference type="Proteomes" id="UP000625079"/>
    </source>
</evidence>
<proteinExistence type="predicted"/>
<dbReference type="Gene3D" id="1.20.120.330">
    <property type="entry name" value="Nucleotidyltransferases domain 2"/>
    <property type="match status" value="1"/>
</dbReference>
<dbReference type="Proteomes" id="UP000625079">
    <property type="component" value="Unassembled WGS sequence"/>
</dbReference>
<dbReference type="InterPro" id="IPR038026">
    <property type="entry name" value="MtlR-like_sf"/>
</dbReference>
<protein>
    <recommendedName>
        <fullName evidence="5">Transcriptional regulator</fullName>
    </recommendedName>
</protein>
<gene>
    <name evidence="1" type="ORF">GCM10010987_27990</name>
    <name evidence="2" type="ORF">XH86_19485</name>
</gene>
<reference evidence="1" key="3">
    <citation type="submission" date="2022-12" db="EMBL/GenBank/DDBJ databases">
        <authorList>
            <person name="Sun Q."/>
            <person name="Zhou Y."/>
        </authorList>
    </citation>
    <scope>NUCLEOTIDE SEQUENCE</scope>
    <source>
        <strain evidence="1">CGMCC 1.15034</strain>
    </source>
</reference>
<evidence type="ECO:0000313" key="3">
    <source>
        <dbReference type="Proteomes" id="UP000593880"/>
    </source>
</evidence>